<evidence type="ECO:0000256" key="2">
    <source>
        <dbReference type="ARBA" id="ARBA00023002"/>
    </source>
</evidence>
<dbReference type="Proteomes" id="UP000191448">
    <property type="component" value="Unassembled WGS sequence"/>
</dbReference>
<comment type="caution">
    <text evidence="3">The sequence shown here is derived from an EMBL/GenBank/DDBJ whole genome shotgun (WGS) entry which is preliminary data.</text>
</comment>
<reference evidence="3 4" key="1">
    <citation type="submission" date="2016-02" db="EMBL/GenBank/DDBJ databases">
        <title>Genome sequence of Clostridium thermobutyricum DSM 4928.</title>
        <authorList>
            <person name="Poehlein A."/>
            <person name="Daniel R."/>
        </authorList>
    </citation>
    <scope>NUCLEOTIDE SEQUENCE [LARGE SCALE GENOMIC DNA]</scope>
    <source>
        <strain evidence="3 4">DSM 4928</strain>
    </source>
</reference>
<dbReference type="Pfam" id="PF07355">
    <property type="entry name" value="GRDB"/>
    <property type="match status" value="1"/>
</dbReference>
<name>A0A1V4SVP8_9CLOT</name>
<proteinExistence type="predicted"/>
<gene>
    <name evidence="3" type="primary">grdB</name>
    <name evidence="3" type="ORF">CLTHE_17760</name>
</gene>
<dbReference type="InterPro" id="IPR048083">
    <property type="entry name" value="GrdB-like"/>
</dbReference>
<keyword evidence="1" id="KW-0712">Selenocysteine</keyword>
<protein>
    <submittedName>
        <fullName evidence="3">Glycine reductase complex component B subunit gamma</fullName>
        <ecNumber evidence="3">1.21.4.2</ecNumber>
    </submittedName>
</protein>
<dbReference type="NCBIfam" id="TIGR01918">
    <property type="entry name" value="various_sel_PB"/>
    <property type="match status" value="1"/>
</dbReference>
<sequence>MMSKVLLILNHVQAGMGSDENADLPPAGKKSIIGPGKMMEPYFKNMDMNIMATLYCGDLYYKKNEEEVKKKFLAMAKKLNPDVVICGPALHYPNFGEMAGGIAEELNKNSDIPVLAAMSAENPATEKYKDKVIVVKTPKKGGIGLNQSIENICTMAKMLANGENIEEFKKKVCF</sequence>
<evidence type="ECO:0000313" key="4">
    <source>
        <dbReference type="Proteomes" id="UP000191448"/>
    </source>
</evidence>
<keyword evidence="2 3" id="KW-0560">Oxidoreductase</keyword>
<dbReference type="InterPro" id="IPR010187">
    <property type="entry name" value="Various_sel_PB"/>
</dbReference>
<organism evidence="3 4">
    <name type="scientific">Clostridium thermobutyricum DSM 4928</name>
    <dbReference type="NCBI Taxonomy" id="1121339"/>
    <lineage>
        <taxon>Bacteria</taxon>
        <taxon>Bacillati</taxon>
        <taxon>Bacillota</taxon>
        <taxon>Clostridia</taxon>
        <taxon>Eubacteriales</taxon>
        <taxon>Clostridiaceae</taxon>
        <taxon>Clostridium</taxon>
    </lineage>
</organism>
<dbReference type="AlphaFoldDB" id="A0A1V4SVP8"/>
<dbReference type="NCBIfam" id="NF041545">
    <property type="entry name" value="GrdB_like_no_Se"/>
    <property type="match status" value="1"/>
</dbReference>
<dbReference type="EC" id="1.21.4.2" evidence="3"/>
<dbReference type="GO" id="GO:0030699">
    <property type="term" value="F:glycine reductase activity"/>
    <property type="evidence" value="ECO:0007669"/>
    <property type="project" value="UniProtKB-EC"/>
</dbReference>
<evidence type="ECO:0000313" key="3">
    <source>
        <dbReference type="EMBL" id="OPX47559.1"/>
    </source>
</evidence>
<evidence type="ECO:0000256" key="1">
    <source>
        <dbReference type="ARBA" id="ARBA00022933"/>
    </source>
</evidence>
<dbReference type="EMBL" id="LTAY01000044">
    <property type="protein sequence ID" value="OPX47559.1"/>
    <property type="molecule type" value="Genomic_DNA"/>
</dbReference>
<accession>A0A1V4SVP8</accession>